<dbReference type="PROSITE" id="PS51215">
    <property type="entry name" value="AWS"/>
    <property type="match status" value="1"/>
</dbReference>
<dbReference type="Proteomes" id="UP000245884">
    <property type="component" value="Unassembled WGS sequence"/>
</dbReference>
<feature type="region of interest" description="Disordered" evidence="8">
    <location>
        <begin position="1"/>
        <end position="369"/>
    </location>
</feature>
<dbReference type="Gene3D" id="2.170.270.10">
    <property type="entry name" value="SET domain"/>
    <property type="match status" value="1"/>
</dbReference>
<dbReference type="GO" id="GO:0005634">
    <property type="term" value="C:nucleus"/>
    <property type="evidence" value="ECO:0007669"/>
    <property type="project" value="UniProtKB-SubCell"/>
</dbReference>
<feature type="compositionally biased region" description="Low complexity" evidence="8">
    <location>
        <begin position="250"/>
        <end position="268"/>
    </location>
</feature>
<name>A0A316UJZ5_9BASI</name>
<feature type="compositionally biased region" description="Low complexity" evidence="8">
    <location>
        <begin position="33"/>
        <end position="56"/>
    </location>
</feature>
<feature type="compositionally biased region" description="Low complexity" evidence="8">
    <location>
        <begin position="285"/>
        <end position="304"/>
    </location>
</feature>
<feature type="compositionally biased region" description="Low complexity" evidence="8">
    <location>
        <begin position="142"/>
        <end position="154"/>
    </location>
</feature>
<dbReference type="OrthoDB" id="308383at2759"/>
<sequence>MRPQPRASMSSSGVGGVGGVGVIAQHHIRKPRASAPASTATTTAATATSASPQSSSLIVDRPKRGDHRTQKAIEGDEQEARYRRKPRPSGSASPQTPSRRRVQVQVQVRVSERERKRSRSEEISDEEEEEEDEQETKPPSVLAPATLSTSASPSTSPPKPRFVRKRGTVETMLRWCSPPGSTADIDEDNIITGGRGARRTSQLLARIQGDESKPTASAKSAPLQRRASEPARKAVDAMPPPSRVTRGRVSALAATPSASTSSSAHTATKVIRGRASALASSSTIPHPALSSSPTATARAPAAPAHSRRASQRTVSAIAPPPPSTSDSSGLSSPLLEITDSSDDEAPSSDPVPTASTSRAVAAPTAKSMGKKRAALVPKWKRKVFLTAGLYSPDFKIDGSNGAIRNGRLSARGVLEPISEPAFPEPVHFGRDLLTGTREFSLPPPLLEQSSALRARLDAKRKPPPYRQIDRNRYTSRPKLNGELPLCQCDPSSNCGDDCLNRILQFVCNPKVCPCGERCTNVSLGKRPRARCDVAWYGERGFGLKTLDAIKEGGLVDEYRGEVINLAEAARRVNEYYKDAGNFYFLDYDAAAGEVLDGGLRGNITRFANHSCNPNCYIEKWLVCGTDEERTAEFQVGLFALRDIAPGEELTYDYGWSAFANMGKQRCYCGAPNCCGVLGGKK</sequence>
<dbReference type="InterPro" id="IPR001214">
    <property type="entry name" value="SET_dom"/>
</dbReference>
<gene>
    <name evidence="12" type="ORF">BDZ90DRAFT_244122</name>
</gene>
<dbReference type="SUPFAM" id="SSF82199">
    <property type="entry name" value="SET domain"/>
    <property type="match status" value="1"/>
</dbReference>
<dbReference type="STRING" id="1569628.A0A316UJZ5"/>
<evidence type="ECO:0000259" key="10">
    <source>
        <dbReference type="PROSITE" id="PS50868"/>
    </source>
</evidence>
<proteinExistence type="predicted"/>
<evidence type="ECO:0000259" key="11">
    <source>
        <dbReference type="PROSITE" id="PS51215"/>
    </source>
</evidence>
<feature type="compositionally biased region" description="Basic and acidic residues" evidence="8">
    <location>
        <begin position="60"/>
        <end position="81"/>
    </location>
</feature>
<dbReference type="InterPro" id="IPR046341">
    <property type="entry name" value="SET_dom_sf"/>
</dbReference>
<dbReference type="AlphaFoldDB" id="A0A316UJZ5"/>
<dbReference type="RefSeq" id="XP_025359293.1">
    <property type="nucleotide sequence ID" value="XM_025507454.1"/>
</dbReference>
<dbReference type="SMART" id="SM00570">
    <property type="entry name" value="AWS"/>
    <property type="match status" value="1"/>
</dbReference>
<feature type="domain" description="SET" evidence="9">
    <location>
        <begin position="529"/>
        <end position="654"/>
    </location>
</feature>
<evidence type="ECO:0000256" key="8">
    <source>
        <dbReference type="SAM" id="MobiDB-lite"/>
    </source>
</evidence>
<dbReference type="InterPro" id="IPR006560">
    <property type="entry name" value="AWS_dom"/>
</dbReference>
<organism evidence="12 13">
    <name type="scientific">Jaminaea rosea</name>
    <dbReference type="NCBI Taxonomy" id="1569628"/>
    <lineage>
        <taxon>Eukaryota</taxon>
        <taxon>Fungi</taxon>
        <taxon>Dikarya</taxon>
        <taxon>Basidiomycota</taxon>
        <taxon>Ustilaginomycotina</taxon>
        <taxon>Exobasidiomycetes</taxon>
        <taxon>Microstromatales</taxon>
        <taxon>Microstromatales incertae sedis</taxon>
        <taxon>Jaminaea</taxon>
    </lineage>
</organism>
<reference evidence="12 13" key="1">
    <citation type="journal article" date="2018" name="Mol. Biol. Evol.">
        <title>Broad Genomic Sampling Reveals a Smut Pathogenic Ancestry of the Fungal Clade Ustilaginomycotina.</title>
        <authorList>
            <person name="Kijpornyongpan T."/>
            <person name="Mondo S.J."/>
            <person name="Barry K."/>
            <person name="Sandor L."/>
            <person name="Lee J."/>
            <person name="Lipzen A."/>
            <person name="Pangilinan J."/>
            <person name="LaButti K."/>
            <person name="Hainaut M."/>
            <person name="Henrissat B."/>
            <person name="Grigoriev I.V."/>
            <person name="Spatafora J.W."/>
            <person name="Aime M.C."/>
        </authorList>
    </citation>
    <scope>NUCLEOTIDE SEQUENCE [LARGE SCALE GENOMIC DNA]</scope>
    <source>
        <strain evidence="12 13">MCA 5214</strain>
    </source>
</reference>
<evidence type="ECO:0000256" key="5">
    <source>
        <dbReference type="ARBA" id="ARBA00022679"/>
    </source>
</evidence>
<dbReference type="EMBL" id="KZ819679">
    <property type="protein sequence ID" value="PWN24681.1"/>
    <property type="molecule type" value="Genomic_DNA"/>
</dbReference>
<protein>
    <submittedName>
        <fullName evidence="12">SET domain-containing protein</fullName>
    </submittedName>
</protein>
<evidence type="ECO:0000256" key="4">
    <source>
        <dbReference type="ARBA" id="ARBA00022603"/>
    </source>
</evidence>
<feature type="compositionally biased region" description="Acidic residues" evidence="8">
    <location>
        <begin position="123"/>
        <end position="134"/>
    </location>
</feature>
<feature type="compositionally biased region" description="Basic and acidic residues" evidence="8">
    <location>
        <begin position="110"/>
        <end position="122"/>
    </location>
</feature>
<feature type="compositionally biased region" description="Low complexity" evidence="8">
    <location>
        <begin position="324"/>
        <end position="335"/>
    </location>
</feature>
<dbReference type="InterPro" id="IPR050777">
    <property type="entry name" value="SET2_Histone-Lys_MeTrsfase"/>
</dbReference>
<keyword evidence="3" id="KW-0158">Chromosome</keyword>
<evidence type="ECO:0000256" key="7">
    <source>
        <dbReference type="ARBA" id="ARBA00023242"/>
    </source>
</evidence>
<keyword evidence="13" id="KW-1185">Reference proteome</keyword>
<feature type="domain" description="Post-SET" evidence="10">
    <location>
        <begin position="662"/>
        <end position="678"/>
    </location>
</feature>
<keyword evidence="4" id="KW-0489">Methyltransferase</keyword>
<feature type="domain" description="AWS" evidence="11">
    <location>
        <begin position="481"/>
        <end position="527"/>
    </location>
</feature>
<dbReference type="GO" id="GO:0032259">
    <property type="term" value="P:methylation"/>
    <property type="evidence" value="ECO:0007669"/>
    <property type="project" value="UniProtKB-KW"/>
</dbReference>
<evidence type="ECO:0000313" key="13">
    <source>
        <dbReference type="Proteomes" id="UP000245884"/>
    </source>
</evidence>
<dbReference type="GO" id="GO:0042054">
    <property type="term" value="F:histone methyltransferase activity"/>
    <property type="evidence" value="ECO:0007669"/>
    <property type="project" value="InterPro"/>
</dbReference>
<dbReference type="Pfam" id="PF00856">
    <property type="entry name" value="SET"/>
    <property type="match status" value="1"/>
</dbReference>
<dbReference type="PROSITE" id="PS50868">
    <property type="entry name" value="POST_SET"/>
    <property type="match status" value="1"/>
</dbReference>
<evidence type="ECO:0000256" key="6">
    <source>
        <dbReference type="ARBA" id="ARBA00022691"/>
    </source>
</evidence>
<evidence type="ECO:0000256" key="3">
    <source>
        <dbReference type="ARBA" id="ARBA00022454"/>
    </source>
</evidence>
<evidence type="ECO:0000259" key="9">
    <source>
        <dbReference type="PROSITE" id="PS50280"/>
    </source>
</evidence>
<dbReference type="GO" id="GO:0005694">
    <property type="term" value="C:chromosome"/>
    <property type="evidence" value="ECO:0007669"/>
    <property type="project" value="UniProtKB-SubCell"/>
</dbReference>
<evidence type="ECO:0000313" key="12">
    <source>
        <dbReference type="EMBL" id="PWN24681.1"/>
    </source>
</evidence>
<accession>A0A316UJZ5</accession>
<dbReference type="PANTHER" id="PTHR22884">
    <property type="entry name" value="SET DOMAIN PROTEINS"/>
    <property type="match status" value="1"/>
</dbReference>
<dbReference type="Pfam" id="PF17907">
    <property type="entry name" value="AWS"/>
    <property type="match status" value="1"/>
</dbReference>
<dbReference type="InterPro" id="IPR003616">
    <property type="entry name" value="Post-SET_dom"/>
</dbReference>
<feature type="non-terminal residue" evidence="12">
    <location>
        <position position="681"/>
    </location>
</feature>
<keyword evidence="7" id="KW-0539">Nucleus</keyword>
<feature type="compositionally biased region" description="Basic and acidic residues" evidence="8">
    <location>
        <begin position="226"/>
        <end position="235"/>
    </location>
</feature>
<evidence type="ECO:0000256" key="2">
    <source>
        <dbReference type="ARBA" id="ARBA00004286"/>
    </source>
</evidence>
<keyword evidence="5" id="KW-0808">Transferase</keyword>
<dbReference type="SMART" id="SM00317">
    <property type="entry name" value="SET"/>
    <property type="match status" value="1"/>
</dbReference>
<dbReference type="PROSITE" id="PS50280">
    <property type="entry name" value="SET"/>
    <property type="match status" value="1"/>
</dbReference>
<evidence type="ECO:0000256" key="1">
    <source>
        <dbReference type="ARBA" id="ARBA00004123"/>
    </source>
</evidence>
<dbReference type="GeneID" id="37029277"/>
<keyword evidence="6" id="KW-0949">S-adenosyl-L-methionine</keyword>
<comment type="subcellular location">
    <subcellularLocation>
        <location evidence="2">Chromosome</location>
    </subcellularLocation>
    <subcellularLocation>
        <location evidence="1">Nucleus</location>
    </subcellularLocation>
</comment>